<dbReference type="AlphaFoldDB" id="A0A162M5A3"/>
<feature type="transmembrane region" description="Helical" evidence="6">
    <location>
        <begin position="378"/>
        <end position="401"/>
    </location>
</feature>
<gene>
    <name evidence="7" type="ORF">BBO_00997</name>
</gene>
<evidence type="ECO:0000256" key="1">
    <source>
        <dbReference type="ARBA" id="ARBA00004141"/>
    </source>
</evidence>
<evidence type="ECO:0000256" key="3">
    <source>
        <dbReference type="ARBA" id="ARBA00022989"/>
    </source>
</evidence>
<keyword evidence="2 6" id="KW-0812">Transmembrane</keyword>
<dbReference type="OrthoDB" id="440755at2759"/>
<dbReference type="Gene3D" id="1.20.1250.20">
    <property type="entry name" value="MFS general substrate transporter like domains"/>
    <property type="match status" value="2"/>
</dbReference>
<feature type="transmembrane region" description="Helical" evidence="6">
    <location>
        <begin position="92"/>
        <end position="110"/>
    </location>
</feature>
<evidence type="ECO:0000256" key="2">
    <source>
        <dbReference type="ARBA" id="ARBA00022692"/>
    </source>
</evidence>
<feature type="region of interest" description="Disordered" evidence="5">
    <location>
        <begin position="1"/>
        <end position="38"/>
    </location>
</feature>
<dbReference type="Pfam" id="PF07690">
    <property type="entry name" value="MFS_1"/>
    <property type="match status" value="1"/>
</dbReference>
<dbReference type="EMBL" id="AZHA01000002">
    <property type="protein sequence ID" value="OAA51050.1"/>
    <property type="molecule type" value="Genomic_DNA"/>
</dbReference>
<proteinExistence type="predicted"/>
<feature type="transmembrane region" description="Helical" evidence="6">
    <location>
        <begin position="345"/>
        <end position="366"/>
    </location>
</feature>
<sequence>MAEKHSVTVNQHGFSDGDGRRLPYISLPPPGDEDNVRPERTGQVIGPGSFDSRVTPSEPTAVFDAIEPVLTTDSTFVLVSGRLGAAYEHQRLALIGLCIFGLFSLANGFCRSFAPFVAIRALSGVGGGIYMLTAITALGLMVPLGPTRNFLYGIFAAAPPLGGLVGALALGAISVASCMILTFILPSEHPVDPKGKLDIIGVCLGMSGLRLFNIAWSQSPAVGWSTPSEIVIFTVSVVVFVAFPLGKICYRSVHYATQDLPYMSFGISLWYSISWQQVLRQLSVLQIAVNLIPFGLGSTAAVGLAAYMLPRVEAKLVMAVDVVATIGASLLLATMPMQQTYSAQMFPVMLLCGCCPDFVYLVAQAIASNSVTRKHQGIASSLVGTLNLYGISLGLGFAGTIEVEVGNKSLLPGATATMESVMSGFNAAL</sequence>
<feature type="transmembrane region" description="Helical" evidence="6">
    <location>
        <begin position="197"/>
        <end position="218"/>
    </location>
</feature>
<evidence type="ECO:0000313" key="7">
    <source>
        <dbReference type="EMBL" id="OAA51050.1"/>
    </source>
</evidence>
<accession>A0A162M5A3</accession>
<feature type="transmembrane region" description="Helical" evidence="6">
    <location>
        <begin position="164"/>
        <end position="185"/>
    </location>
</feature>
<protein>
    <submittedName>
        <fullName evidence="7">Major facilitator superfamily transporter</fullName>
    </submittedName>
</protein>
<organism evidence="7 8">
    <name type="scientific">Beauveria brongniartii RCEF 3172</name>
    <dbReference type="NCBI Taxonomy" id="1081107"/>
    <lineage>
        <taxon>Eukaryota</taxon>
        <taxon>Fungi</taxon>
        <taxon>Dikarya</taxon>
        <taxon>Ascomycota</taxon>
        <taxon>Pezizomycotina</taxon>
        <taxon>Sordariomycetes</taxon>
        <taxon>Hypocreomycetidae</taxon>
        <taxon>Hypocreales</taxon>
        <taxon>Cordycipitaceae</taxon>
        <taxon>Beauveria</taxon>
        <taxon>Beauveria brongniartii</taxon>
    </lineage>
</organism>
<evidence type="ECO:0000256" key="6">
    <source>
        <dbReference type="SAM" id="Phobius"/>
    </source>
</evidence>
<dbReference type="InterPro" id="IPR011701">
    <property type="entry name" value="MFS"/>
</dbReference>
<keyword evidence="3 6" id="KW-1133">Transmembrane helix</keyword>
<dbReference type="GO" id="GO:0022857">
    <property type="term" value="F:transmembrane transporter activity"/>
    <property type="evidence" value="ECO:0007669"/>
    <property type="project" value="InterPro"/>
</dbReference>
<comment type="subcellular location">
    <subcellularLocation>
        <location evidence="1">Membrane</location>
        <topology evidence="1">Multi-pass membrane protein</topology>
    </subcellularLocation>
</comment>
<evidence type="ECO:0000256" key="4">
    <source>
        <dbReference type="ARBA" id="ARBA00023136"/>
    </source>
</evidence>
<dbReference type="PANTHER" id="PTHR42718">
    <property type="entry name" value="MAJOR FACILITATOR SUPERFAMILY MULTIDRUG TRANSPORTER MFSC"/>
    <property type="match status" value="1"/>
</dbReference>
<dbReference type="SUPFAM" id="SSF103473">
    <property type="entry name" value="MFS general substrate transporter"/>
    <property type="match status" value="1"/>
</dbReference>
<dbReference type="Proteomes" id="UP000076863">
    <property type="component" value="Unassembled WGS sequence"/>
</dbReference>
<comment type="caution">
    <text evidence="7">The sequence shown here is derived from an EMBL/GenBank/DDBJ whole genome shotgun (WGS) entry which is preliminary data.</text>
</comment>
<feature type="transmembrane region" description="Helical" evidence="6">
    <location>
        <begin position="230"/>
        <end position="248"/>
    </location>
</feature>
<feature type="transmembrane region" description="Helical" evidence="6">
    <location>
        <begin position="260"/>
        <end position="278"/>
    </location>
</feature>
<dbReference type="InterPro" id="IPR036259">
    <property type="entry name" value="MFS_trans_sf"/>
</dbReference>
<dbReference type="PANTHER" id="PTHR42718:SF41">
    <property type="entry name" value="MFS TRANSPORTER OF UNKOWN SPECIFICITY (AFU_ORTHOLOGUE AFUA_5G09940)-RELATED"/>
    <property type="match status" value="1"/>
</dbReference>
<feature type="transmembrane region" description="Helical" evidence="6">
    <location>
        <begin position="284"/>
        <end position="309"/>
    </location>
</feature>
<reference evidence="7 8" key="1">
    <citation type="journal article" date="2016" name="Genome Biol. Evol.">
        <title>Divergent and convergent evolution of fungal pathogenicity.</title>
        <authorList>
            <person name="Shang Y."/>
            <person name="Xiao G."/>
            <person name="Zheng P."/>
            <person name="Cen K."/>
            <person name="Zhan S."/>
            <person name="Wang C."/>
        </authorList>
    </citation>
    <scope>NUCLEOTIDE SEQUENCE [LARGE SCALE GENOMIC DNA]</scope>
    <source>
        <strain evidence="7 8">RCEF 3172</strain>
    </source>
</reference>
<feature type="transmembrane region" description="Helical" evidence="6">
    <location>
        <begin position="316"/>
        <end position="333"/>
    </location>
</feature>
<name>A0A162M5A3_9HYPO</name>
<keyword evidence="4 6" id="KW-0472">Membrane</keyword>
<keyword evidence="8" id="KW-1185">Reference proteome</keyword>
<evidence type="ECO:0000313" key="8">
    <source>
        <dbReference type="Proteomes" id="UP000076863"/>
    </source>
</evidence>
<evidence type="ECO:0000256" key="5">
    <source>
        <dbReference type="SAM" id="MobiDB-lite"/>
    </source>
</evidence>
<feature type="transmembrane region" description="Helical" evidence="6">
    <location>
        <begin position="122"/>
        <end position="144"/>
    </location>
</feature>
<dbReference type="GO" id="GO:0016020">
    <property type="term" value="C:membrane"/>
    <property type="evidence" value="ECO:0007669"/>
    <property type="project" value="UniProtKB-SubCell"/>
</dbReference>